<evidence type="ECO:0000313" key="17">
    <source>
        <dbReference type="Proteomes" id="UP001589595"/>
    </source>
</evidence>
<evidence type="ECO:0000256" key="12">
    <source>
        <dbReference type="HAMAP-Rule" id="MF_01886"/>
    </source>
</evidence>
<evidence type="ECO:0000259" key="13">
    <source>
        <dbReference type="Pfam" id="PF05127"/>
    </source>
</evidence>
<dbReference type="PANTHER" id="PTHR10925">
    <property type="entry name" value="N-ACETYLTRANSFERASE 10"/>
    <property type="match status" value="1"/>
</dbReference>
<keyword evidence="7 12" id="KW-0694">RNA-binding</keyword>
<dbReference type="EMBL" id="JBHMAJ010000001">
    <property type="protein sequence ID" value="MFB9823167.1"/>
    <property type="molecule type" value="Genomic_DNA"/>
</dbReference>
<dbReference type="InterPro" id="IPR024914">
    <property type="entry name" value="tRNA_acetyltr_TmcA"/>
</dbReference>
<comment type="catalytic activity">
    <reaction evidence="10">
        <text>a cytidine in RNA + acetyl-CoA + ATP + H2O = an N(4)-acetylcytidine in RNA + ADP + phosphate + CoA + H(+)</text>
        <dbReference type="Rhea" id="RHEA:82211"/>
        <dbReference type="Rhea" id="RHEA-COMP:15704"/>
        <dbReference type="Rhea" id="RHEA-COMP:19834"/>
        <dbReference type="ChEBI" id="CHEBI:15377"/>
        <dbReference type="ChEBI" id="CHEBI:15378"/>
        <dbReference type="ChEBI" id="CHEBI:30616"/>
        <dbReference type="ChEBI" id="CHEBI:43474"/>
        <dbReference type="ChEBI" id="CHEBI:57287"/>
        <dbReference type="ChEBI" id="CHEBI:57288"/>
        <dbReference type="ChEBI" id="CHEBI:74900"/>
        <dbReference type="ChEBI" id="CHEBI:82748"/>
        <dbReference type="ChEBI" id="CHEBI:456216"/>
    </reaction>
</comment>
<dbReference type="GO" id="GO:0002101">
    <property type="term" value="P:tRNA wobble cytosine modification"/>
    <property type="evidence" value="ECO:0007669"/>
    <property type="project" value="UniProtKB-UniRule"/>
</dbReference>
<dbReference type="InterPro" id="IPR016181">
    <property type="entry name" value="Acyl_CoA_acyltransferase"/>
</dbReference>
<evidence type="ECO:0000256" key="1">
    <source>
        <dbReference type="ARBA" id="ARBA00022490"/>
    </source>
</evidence>
<keyword evidence="2 12" id="KW-0820">tRNA-binding</keyword>
<proteinExistence type="inferred from homology"/>
<dbReference type="Pfam" id="PF13718">
    <property type="entry name" value="GNAT_acetyltr_2"/>
    <property type="match status" value="1"/>
</dbReference>
<dbReference type="HAMAP" id="MF_01886">
    <property type="entry name" value="tRNA_acetyltr_TmcA"/>
    <property type="match status" value="1"/>
</dbReference>
<dbReference type="Gene3D" id="3.40.50.11040">
    <property type="match status" value="1"/>
</dbReference>
<evidence type="ECO:0000256" key="11">
    <source>
        <dbReference type="ARBA" id="ARBA00049914"/>
    </source>
</evidence>
<name>A0ABD5MI24_9EURY</name>
<evidence type="ECO:0000256" key="3">
    <source>
        <dbReference type="ARBA" id="ARBA00022679"/>
    </source>
</evidence>
<dbReference type="InterPro" id="IPR013562">
    <property type="entry name" value="TmcA/NAT10_N"/>
</dbReference>
<dbReference type="PANTHER" id="PTHR10925:SF5">
    <property type="entry name" value="RNA CYTIDINE ACETYLTRANSFERASE"/>
    <property type="match status" value="1"/>
</dbReference>
<dbReference type="InterPro" id="IPR032672">
    <property type="entry name" value="TmcA/NAT10/Kre33"/>
</dbReference>
<dbReference type="InterPro" id="IPR000182">
    <property type="entry name" value="GNAT_dom"/>
</dbReference>
<dbReference type="GO" id="GO:0005524">
    <property type="term" value="F:ATP binding"/>
    <property type="evidence" value="ECO:0007669"/>
    <property type="project" value="UniProtKB-UniRule"/>
</dbReference>
<dbReference type="Gene3D" id="3.40.630.30">
    <property type="match status" value="1"/>
</dbReference>
<comment type="caution">
    <text evidence="16">The sequence shown here is derived from an EMBL/GenBank/DDBJ whole genome shotgun (WGS) entry which is preliminary data.</text>
</comment>
<keyword evidence="8 12" id="KW-0012">Acyltransferase</keyword>
<feature type="domain" description="TmcA/NAT10 N-terminal" evidence="14">
    <location>
        <begin position="10"/>
        <end position="161"/>
    </location>
</feature>
<evidence type="ECO:0000313" key="16">
    <source>
        <dbReference type="EMBL" id="MFB9823167.1"/>
    </source>
</evidence>
<dbReference type="NCBIfam" id="NF041296">
    <property type="entry name" value="RNAactase_tcmA_Halo"/>
    <property type="match status" value="1"/>
</dbReference>
<comment type="subcellular location">
    <subcellularLocation>
        <location evidence="12">Cytoplasm</location>
    </subcellularLocation>
</comment>
<dbReference type="Pfam" id="PF05127">
    <property type="entry name" value="NAT10_TcmA_helicase"/>
    <property type="match status" value="1"/>
</dbReference>
<dbReference type="RefSeq" id="WP_222922227.1">
    <property type="nucleotide sequence ID" value="NZ_CP082286.1"/>
</dbReference>
<evidence type="ECO:0000259" key="15">
    <source>
        <dbReference type="Pfam" id="PF13718"/>
    </source>
</evidence>
<keyword evidence="3 12" id="KW-0808">Transferase</keyword>
<evidence type="ECO:0000256" key="10">
    <source>
        <dbReference type="ARBA" id="ARBA00049889"/>
    </source>
</evidence>
<dbReference type="AlphaFoldDB" id="A0ABD5MI24"/>
<comment type="catalytic activity">
    <reaction evidence="9">
        <text>a cytidine in tRNA + acetyl-CoA + ATP + H2O = an N(4)-acetylcytidine in tRNA + ADP + phosphate + CoA + H(+)</text>
        <dbReference type="Rhea" id="RHEA:53876"/>
        <dbReference type="Rhea" id="RHEA-COMP:13670"/>
        <dbReference type="Rhea" id="RHEA-COMP:13671"/>
        <dbReference type="ChEBI" id="CHEBI:15377"/>
        <dbReference type="ChEBI" id="CHEBI:15378"/>
        <dbReference type="ChEBI" id="CHEBI:30616"/>
        <dbReference type="ChEBI" id="CHEBI:43474"/>
        <dbReference type="ChEBI" id="CHEBI:57287"/>
        <dbReference type="ChEBI" id="CHEBI:57288"/>
        <dbReference type="ChEBI" id="CHEBI:74900"/>
        <dbReference type="ChEBI" id="CHEBI:82748"/>
        <dbReference type="ChEBI" id="CHEBI:456216"/>
    </reaction>
</comment>
<sequence>MDIAALASLAADLGAEARRTNQRRLLVLHGDRDACFDAAFTAVESADIADEETTLLSTREGFRFERHRPKHAKRLLGTTREAVILDAFAEFSPDVVGQSVGAVDGGGLYVLLAPPLDDWPDRRDDFDESLAVPPFGLDDVSGRFRTRLVETLRTHPGVAIVGVGDDAADGADDDALDAGGNAGDAADGTVADDTAADIERDGLTGDDAPPAEPGPTVPDAAAFPAVAYESCLTRDQSRVLSSLERLRTGTPEQAEAVVVEADRGRGKSSAAGLAAASLALDGRDVLVTAPSFGGAAALFERARALLADLDATFAVDEERRIEVGASADEPTADPTGRGRIRYLPPAEAAEAAGDADVAIADEAAALPVRLLADLLAAPAAAFVTTVHGYEGAGRGFSVRFRDRLDGSDRRVTDVRMDDPIRYARGDPVEGWAFRALMLDARPPVDEAVADADPETVDYRALDGDDLLADEHLLSEAFGLLVLAHYRTEPDDLARLLDAPNLTVRALTYEGHVVSVALLAREGGLDAGTREAMYDGERVRGNMLPDVLTSQLRDPEAAAPTGLRVMRIATHHAVRSRGLGSRLLREIERETGDDVDYLGTGFGATPGLLDFWAENGYRTVHLATTRNAASGEHSALMMAPASDDGRALARRHARWFRERIGGVLSDALRDLDPDVVRAALAACDADGEAVVDVSEYEWRLTVAAAYGPGLADAAPRPFRRLALAHLLDREADLSAREERLLVRKVLQAREWERVAQELDYVSTAECMRSLGRALQPLVDRYGDEAAFAERDRYE</sequence>
<dbReference type="GO" id="GO:0000049">
    <property type="term" value="F:tRNA binding"/>
    <property type="evidence" value="ECO:0007669"/>
    <property type="project" value="UniProtKB-UniRule"/>
</dbReference>
<keyword evidence="6 12" id="KW-0067">ATP-binding</keyword>
<evidence type="ECO:0000256" key="6">
    <source>
        <dbReference type="ARBA" id="ARBA00022840"/>
    </source>
</evidence>
<keyword evidence="4 12" id="KW-0819">tRNA processing</keyword>
<keyword evidence="1 12" id="KW-0963">Cytoplasm</keyword>
<keyword evidence="5 12" id="KW-0547">Nucleotide-binding</keyword>
<feature type="binding site" evidence="12">
    <location>
        <begin position="567"/>
        <end position="569"/>
    </location>
    <ligand>
        <name>acetyl-CoA</name>
        <dbReference type="ChEBI" id="CHEBI:57288"/>
    </ligand>
</feature>
<gene>
    <name evidence="12 16" type="primary">tmcA</name>
    <name evidence="16" type="ORF">ACFFOL_03055</name>
</gene>
<comment type="function">
    <text evidence="12">Catalyzes the formation of N(4)-acetylcytidine (ac(4)C) at the wobble position of tRNA(Met), by using acetyl-CoA as an acetyl donor and ATP (or GTP).</text>
</comment>
<dbReference type="Pfam" id="PF08351">
    <property type="entry name" value="TmcA_N"/>
    <property type="match status" value="1"/>
</dbReference>
<dbReference type="SUPFAM" id="SSF52540">
    <property type="entry name" value="P-loop containing nucleoside triphosphate hydrolases"/>
    <property type="match status" value="1"/>
</dbReference>
<comment type="catalytic activity">
    <reaction evidence="11">
        <text>a cytidine in mRNA + acetyl-CoA + ATP + H2O = an N(4)-acetylcytidine in mRNA + ADP + phosphate + CoA + H(+)</text>
        <dbReference type="Rhea" id="RHEA:58480"/>
        <dbReference type="Rhea" id="RHEA-COMP:15145"/>
        <dbReference type="Rhea" id="RHEA-COMP:15146"/>
        <dbReference type="ChEBI" id="CHEBI:15377"/>
        <dbReference type="ChEBI" id="CHEBI:15378"/>
        <dbReference type="ChEBI" id="CHEBI:30616"/>
        <dbReference type="ChEBI" id="CHEBI:43474"/>
        <dbReference type="ChEBI" id="CHEBI:57287"/>
        <dbReference type="ChEBI" id="CHEBI:57288"/>
        <dbReference type="ChEBI" id="CHEBI:74900"/>
        <dbReference type="ChEBI" id="CHEBI:82748"/>
        <dbReference type="ChEBI" id="CHEBI:456216"/>
    </reaction>
</comment>
<comment type="caution">
    <text evidence="12">Lacks conserved residue(s) required for the propagation of feature annotation.</text>
</comment>
<reference evidence="16" key="1">
    <citation type="submission" date="2024-09" db="EMBL/GenBank/DDBJ databases">
        <authorList>
            <person name="Sun Q."/>
        </authorList>
    </citation>
    <scope>NUCLEOTIDE SEQUENCE [LARGE SCALE GENOMIC DNA]</scope>
    <source>
        <strain evidence="16">JCM 31273</strain>
    </source>
</reference>
<dbReference type="InterPro" id="IPR027417">
    <property type="entry name" value="P-loop_NTPase"/>
</dbReference>
<dbReference type="InterPro" id="IPR053477">
    <property type="entry name" value="tRNA_Cytidine_AcTrnsfr"/>
</dbReference>
<feature type="binding site" evidence="12">
    <location>
        <position position="236"/>
    </location>
    <ligand>
        <name>ATP</name>
        <dbReference type="ChEBI" id="CHEBI:30616"/>
    </ligand>
</feature>
<feature type="domain" description="TcmA/NAT10 helicase" evidence="13">
    <location>
        <begin position="258"/>
        <end position="439"/>
    </location>
</feature>
<feature type="domain" description="N-acetyltransferase" evidence="15">
    <location>
        <begin position="478"/>
        <end position="587"/>
    </location>
</feature>
<evidence type="ECO:0000256" key="5">
    <source>
        <dbReference type="ARBA" id="ARBA00022741"/>
    </source>
</evidence>
<evidence type="ECO:0000256" key="9">
    <source>
        <dbReference type="ARBA" id="ARBA00049883"/>
    </source>
</evidence>
<comment type="similarity">
    <text evidence="12">Belongs to the TmcA family.</text>
</comment>
<dbReference type="InterPro" id="IPR007807">
    <property type="entry name" value="TcmA/NAT10_helicase"/>
</dbReference>
<dbReference type="Proteomes" id="UP001589595">
    <property type="component" value="Unassembled WGS sequence"/>
</dbReference>
<dbReference type="GO" id="GO:0005737">
    <property type="term" value="C:cytoplasm"/>
    <property type="evidence" value="ECO:0007669"/>
    <property type="project" value="UniProtKB-SubCell"/>
</dbReference>
<comment type="catalytic activity">
    <reaction evidence="12">
        <text>cytidine(34) in elongator tRNA(Met) + acetyl-CoA + ATP + H2O = N(4)-acetylcytidine(34) in elongator tRNA(Met) + ADP + phosphate + CoA + H(+)</text>
        <dbReference type="Rhea" id="RHEA:43788"/>
        <dbReference type="Rhea" id="RHEA-COMP:10693"/>
        <dbReference type="Rhea" id="RHEA-COMP:10694"/>
        <dbReference type="ChEBI" id="CHEBI:15377"/>
        <dbReference type="ChEBI" id="CHEBI:15378"/>
        <dbReference type="ChEBI" id="CHEBI:30616"/>
        <dbReference type="ChEBI" id="CHEBI:43474"/>
        <dbReference type="ChEBI" id="CHEBI:57287"/>
        <dbReference type="ChEBI" id="CHEBI:57288"/>
        <dbReference type="ChEBI" id="CHEBI:74900"/>
        <dbReference type="ChEBI" id="CHEBI:82748"/>
        <dbReference type="ChEBI" id="CHEBI:456216"/>
        <dbReference type="EC" id="2.3.1.193"/>
    </reaction>
</comment>
<dbReference type="GO" id="GO:0051391">
    <property type="term" value="P:tRNA acetylation"/>
    <property type="evidence" value="ECO:0007669"/>
    <property type="project" value="UniProtKB-UniRule"/>
</dbReference>
<feature type="binding site" evidence="12">
    <location>
        <position position="421"/>
    </location>
    <ligand>
        <name>ATP</name>
        <dbReference type="ChEBI" id="CHEBI:30616"/>
    </ligand>
</feature>
<dbReference type="GO" id="GO:0051392">
    <property type="term" value="F:tRNA cytidine N4-acetyltransferase activity"/>
    <property type="evidence" value="ECO:0007669"/>
    <property type="project" value="UniProtKB-UniRule"/>
</dbReference>
<dbReference type="EC" id="2.3.1.193" evidence="12"/>
<keyword evidence="17" id="KW-1185">Reference proteome</keyword>
<protein>
    <recommendedName>
        <fullName evidence="12">tRNA(Met) cytidine acetyltransferase TmcA</fullName>
        <ecNumber evidence="12">2.3.1.193</ecNumber>
    </recommendedName>
</protein>
<dbReference type="Gene3D" id="3.40.50.300">
    <property type="entry name" value="P-loop containing nucleotide triphosphate hydrolases"/>
    <property type="match status" value="1"/>
</dbReference>
<organism evidence="16 17">
    <name type="scientific">Halobaculum roseum</name>
    <dbReference type="NCBI Taxonomy" id="2175149"/>
    <lineage>
        <taxon>Archaea</taxon>
        <taxon>Methanobacteriati</taxon>
        <taxon>Methanobacteriota</taxon>
        <taxon>Stenosarchaea group</taxon>
        <taxon>Halobacteria</taxon>
        <taxon>Halobacteriales</taxon>
        <taxon>Haloferacaceae</taxon>
        <taxon>Halobaculum</taxon>
    </lineage>
</organism>
<evidence type="ECO:0000256" key="4">
    <source>
        <dbReference type="ARBA" id="ARBA00022694"/>
    </source>
</evidence>
<dbReference type="SUPFAM" id="SSF55729">
    <property type="entry name" value="Acyl-CoA N-acyltransferases (Nat)"/>
    <property type="match status" value="1"/>
</dbReference>
<evidence type="ECO:0000259" key="14">
    <source>
        <dbReference type="Pfam" id="PF08351"/>
    </source>
</evidence>
<evidence type="ECO:0000256" key="2">
    <source>
        <dbReference type="ARBA" id="ARBA00022555"/>
    </source>
</evidence>
<evidence type="ECO:0000256" key="7">
    <source>
        <dbReference type="ARBA" id="ARBA00022884"/>
    </source>
</evidence>
<dbReference type="GeneID" id="67209458"/>
<evidence type="ECO:0000256" key="8">
    <source>
        <dbReference type="ARBA" id="ARBA00023315"/>
    </source>
</evidence>
<accession>A0ABD5MI24</accession>